<keyword evidence="10" id="KW-1185">Reference proteome</keyword>
<dbReference type="GO" id="GO:0005886">
    <property type="term" value="C:plasma membrane"/>
    <property type="evidence" value="ECO:0007669"/>
    <property type="project" value="UniProtKB-SubCell"/>
</dbReference>
<evidence type="ECO:0000313" key="10">
    <source>
        <dbReference type="Proteomes" id="UP000250369"/>
    </source>
</evidence>
<evidence type="ECO:0000256" key="7">
    <source>
        <dbReference type="RuleBase" id="RU363032"/>
    </source>
</evidence>
<feature type="transmembrane region" description="Helical" evidence="7">
    <location>
        <begin position="106"/>
        <end position="126"/>
    </location>
</feature>
<reference evidence="9 10" key="1">
    <citation type="journal article" date="2009" name="Int. J. Syst. Evol. Microbiol.">
        <title>Paenibacillus contaminans sp. nov., isolated from a contaminated laboratory plate.</title>
        <authorList>
            <person name="Chou J.H."/>
            <person name="Lee J.H."/>
            <person name="Lin M.C."/>
            <person name="Chang P.S."/>
            <person name="Arun A.B."/>
            <person name="Young C.C."/>
            <person name="Chen W.M."/>
        </authorList>
    </citation>
    <scope>NUCLEOTIDE SEQUENCE [LARGE SCALE GENOMIC DNA]</scope>
    <source>
        <strain evidence="9 10">CKOBP-6</strain>
    </source>
</reference>
<keyword evidence="2 7" id="KW-0813">Transport</keyword>
<dbReference type="Pfam" id="PF00528">
    <property type="entry name" value="BPD_transp_1"/>
    <property type="match status" value="1"/>
</dbReference>
<evidence type="ECO:0000256" key="2">
    <source>
        <dbReference type="ARBA" id="ARBA00022448"/>
    </source>
</evidence>
<dbReference type="InterPro" id="IPR000515">
    <property type="entry name" value="MetI-like"/>
</dbReference>
<feature type="transmembrane region" description="Helical" evidence="7">
    <location>
        <begin position="257"/>
        <end position="276"/>
    </location>
</feature>
<dbReference type="Gene3D" id="1.10.3720.10">
    <property type="entry name" value="MetI-like"/>
    <property type="match status" value="1"/>
</dbReference>
<feature type="domain" description="ABC transmembrane type-1" evidence="8">
    <location>
        <begin position="71"/>
        <end position="276"/>
    </location>
</feature>
<dbReference type="RefSeq" id="WP_113031023.1">
    <property type="nucleotide sequence ID" value="NZ_QMFB01000005.1"/>
</dbReference>
<dbReference type="CDD" id="cd06261">
    <property type="entry name" value="TM_PBP2"/>
    <property type="match status" value="1"/>
</dbReference>
<dbReference type="PANTHER" id="PTHR43744">
    <property type="entry name" value="ABC TRANSPORTER PERMEASE PROTEIN MG189-RELATED-RELATED"/>
    <property type="match status" value="1"/>
</dbReference>
<keyword evidence="5 7" id="KW-1133">Transmembrane helix</keyword>
<protein>
    <submittedName>
        <fullName evidence="9">ABC transporter permease</fullName>
    </submittedName>
</protein>
<comment type="caution">
    <text evidence="9">The sequence shown here is derived from an EMBL/GenBank/DDBJ whole genome shotgun (WGS) entry which is preliminary data.</text>
</comment>
<sequence>MHKRIELFDIAVYLIVSLICVVMLYPLLNVAAVSISSHTAYMQNPMRIWPSEISFDAYKDILSHPILARSYLNTFIVTVSGVALGIFLYIITAYPLSKTHLKGRAIMINLVIFTMLFNGGLIPNFYLIRSLGMLDTLAALVFPGLFTAFSLILMVNFMQNIPEELEEAAKMDGASEPYILFKIIVPLSMPIIATLTLFAAVGYWNSFFSAIIYIRSVENWPLMLFLREVIVGAQMLQISAGGNSAEIGNMNVMPEKLKYATIMIVMLPILSVYPFLQRFFVKGIMLGSVKG</sequence>
<dbReference type="PROSITE" id="PS50928">
    <property type="entry name" value="ABC_TM1"/>
    <property type="match status" value="1"/>
</dbReference>
<feature type="transmembrane region" description="Helical" evidence="7">
    <location>
        <begin position="138"/>
        <end position="158"/>
    </location>
</feature>
<dbReference type="SUPFAM" id="SSF161098">
    <property type="entry name" value="MetI-like"/>
    <property type="match status" value="1"/>
</dbReference>
<feature type="transmembrane region" description="Helical" evidence="7">
    <location>
        <begin position="179"/>
        <end position="204"/>
    </location>
</feature>
<evidence type="ECO:0000256" key="4">
    <source>
        <dbReference type="ARBA" id="ARBA00022692"/>
    </source>
</evidence>
<dbReference type="InterPro" id="IPR035906">
    <property type="entry name" value="MetI-like_sf"/>
</dbReference>
<keyword evidence="4 7" id="KW-0812">Transmembrane</keyword>
<comment type="subcellular location">
    <subcellularLocation>
        <location evidence="1 7">Cell membrane</location>
        <topology evidence="1 7">Multi-pass membrane protein</topology>
    </subcellularLocation>
</comment>
<dbReference type="Proteomes" id="UP000250369">
    <property type="component" value="Unassembled WGS sequence"/>
</dbReference>
<organism evidence="9 10">
    <name type="scientific">Paenibacillus contaminans</name>
    <dbReference type="NCBI Taxonomy" id="450362"/>
    <lineage>
        <taxon>Bacteria</taxon>
        <taxon>Bacillati</taxon>
        <taxon>Bacillota</taxon>
        <taxon>Bacilli</taxon>
        <taxon>Bacillales</taxon>
        <taxon>Paenibacillaceae</taxon>
        <taxon>Paenibacillus</taxon>
    </lineage>
</organism>
<evidence type="ECO:0000259" key="8">
    <source>
        <dbReference type="PROSITE" id="PS50928"/>
    </source>
</evidence>
<dbReference type="AlphaFoldDB" id="A0A329MN49"/>
<keyword evidence="3" id="KW-1003">Cell membrane</keyword>
<evidence type="ECO:0000256" key="3">
    <source>
        <dbReference type="ARBA" id="ARBA00022475"/>
    </source>
</evidence>
<gene>
    <name evidence="9" type="ORF">DQG23_11730</name>
</gene>
<proteinExistence type="inferred from homology"/>
<evidence type="ECO:0000256" key="1">
    <source>
        <dbReference type="ARBA" id="ARBA00004651"/>
    </source>
</evidence>
<feature type="transmembrane region" description="Helical" evidence="7">
    <location>
        <begin position="71"/>
        <end position="94"/>
    </location>
</feature>
<name>A0A329MN49_9BACL</name>
<comment type="similarity">
    <text evidence="7">Belongs to the binding-protein-dependent transport system permease family.</text>
</comment>
<evidence type="ECO:0000256" key="5">
    <source>
        <dbReference type="ARBA" id="ARBA00022989"/>
    </source>
</evidence>
<dbReference type="GO" id="GO:0055085">
    <property type="term" value="P:transmembrane transport"/>
    <property type="evidence" value="ECO:0007669"/>
    <property type="project" value="InterPro"/>
</dbReference>
<evidence type="ECO:0000313" key="9">
    <source>
        <dbReference type="EMBL" id="RAV21319.1"/>
    </source>
</evidence>
<dbReference type="OrthoDB" id="157184at2"/>
<dbReference type="PANTHER" id="PTHR43744:SF9">
    <property type="entry name" value="POLYGALACTURONAN_RHAMNOGALACTURONAN TRANSPORT SYSTEM PERMEASE PROTEIN YTCP"/>
    <property type="match status" value="1"/>
</dbReference>
<keyword evidence="6 7" id="KW-0472">Membrane</keyword>
<dbReference type="EMBL" id="QMFB01000005">
    <property type="protein sequence ID" value="RAV21319.1"/>
    <property type="molecule type" value="Genomic_DNA"/>
</dbReference>
<accession>A0A329MN49</accession>
<evidence type="ECO:0000256" key="6">
    <source>
        <dbReference type="ARBA" id="ARBA00023136"/>
    </source>
</evidence>
<feature type="transmembrane region" description="Helical" evidence="7">
    <location>
        <begin position="7"/>
        <end position="28"/>
    </location>
</feature>